<dbReference type="PROSITE" id="PS50853">
    <property type="entry name" value="FN3"/>
    <property type="match status" value="4"/>
</dbReference>
<dbReference type="SMART" id="SM00248">
    <property type="entry name" value="ANK"/>
    <property type="match status" value="2"/>
</dbReference>
<keyword evidence="1" id="KW-0677">Repeat</keyword>
<dbReference type="PANTHER" id="PTHR13817:SF73">
    <property type="entry name" value="FIBRONECTIN TYPE-III DOMAIN-CONTAINING PROTEIN"/>
    <property type="match status" value="1"/>
</dbReference>
<dbReference type="OrthoDB" id="166209at2759"/>
<dbReference type="Pfam" id="PF00041">
    <property type="entry name" value="fn3"/>
    <property type="match status" value="3"/>
</dbReference>
<dbReference type="SUPFAM" id="SSF48403">
    <property type="entry name" value="Ankyrin repeat"/>
    <property type="match status" value="1"/>
</dbReference>
<evidence type="ECO:0000256" key="3">
    <source>
        <dbReference type="SAM" id="MobiDB-lite"/>
    </source>
</evidence>
<dbReference type="SUPFAM" id="SSF49265">
    <property type="entry name" value="Fibronectin type III"/>
    <property type="match status" value="3"/>
</dbReference>
<evidence type="ECO:0000256" key="2">
    <source>
        <dbReference type="PROSITE-ProRule" id="PRU00023"/>
    </source>
</evidence>
<feature type="repeat" description="ANK" evidence="2">
    <location>
        <begin position="120"/>
        <end position="152"/>
    </location>
</feature>
<keyword evidence="6" id="KW-1185">Reference proteome</keyword>
<dbReference type="CDD" id="cd00063">
    <property type="entry name" value="FN3"/>
    <property type="match status" value="4"/>
</dbReference>
<sequence length="745" mass="82359">MEAFRRSSALPALSPSRRDDRGVRADSVTNQLRTLAKQKPGKRRALVLEPIEQSKSNSSQDEYVRGATLARSSVQKQIQGPVTLQCLVDDFVQAAGEGNLGKVDHYIRGGIPIDLKHSVLEYTALHASAALHNDVVTKHLVQAGADVDALTKAHETTLHLAARYKSHAVAEEVLRNHAKMRSLNKDDMTAMEVAGDIQAHTMEQLLEPPPDPPSHLRTTAIASTSIALAWTSHCVATSAYQFRVSWALQGSISEFSEISSTTSFRIVNLMPASTYRITVQAGNLTAGWSANSEELMTETEGDAPNAMTAPTITQVSDCSISMRIRLPQANGADITRVGIQFQCTGGISDVTTATFRKLLRPSDEHHRWETVLCDIMFMRNCEGDHMDGYKEHTVSGLLPGHVYYFRVKAYNRFGWSPDGEISDGIGTNDTPKIVSRSARSMMLVWTKPYSTELIDKYQIQTRASYSTKWDVVAQDIREQRVEVVDLIPATAYSIRVVPHYALRGWEDTDKCVYTELISTDATVPEPPVNFSVVDRTANSITLTWEMPRCNGHAVLGYHVDYRSSESGEEEWTVANAAVSVVQRQYALENLLPGQTYAIRVRAFNTLGSGEFVYLSNPASTYAFLPPTAPICTARTSFSLDITWQDGDLPSTQGQITYTPPAFLYYVEMCQVESHGQYNEDFLQSLALSASWTTVSSSLRERCASISGLTPLGCYCFRIRASPVQNDTAASVRSPVSQVVQTLRRM</sequence>
<dbReference type="AlphaFoldDB" id="A0A8K1FQ53"/>
<dbReference type="InterPro" id="IPR013783">
    <property type="entry name" value="Ig-like_fold"/>
</dbReference>
<organism evidence="5 6">
    <name type="scientific">Pythium oligandrum</name>
    <name type="common">Mycoparasitic fungus</name>
    <dbReference type="NCBI Taxonomy" id="41045"/>
    <lineage>
        <taxon>Eukaryota</taxon>
        <taxon>Sar</taxon>
        <taxon>Stramenopiles</taxon>
        <taxon>Oomycota</taxon>
        <taxon>Peronosporomycetes</taxon>
        <taxon>Pythiales</taxon>
        <taxon>Pythiaceae</taxon>
        <taxon>Pythium</taxon>
    </lineage>
</organism>
<dbReference type="InterPro" id="IPR036770">
    <property type="entry name" value="Ankyrin_rpt-contain_sf"/>
</dbReference>
<feature type="domain" description="Fibronectin type-III" evidence="4">
    <location>
        <begin position="526"/>
        <end position="623"/>
    </location>
</feature>
<keyword evidence="2" id="KW-0040">ANK repeat</keyword>
<dbReference type="Gene3D" id="2.60.40.10">
    <property type="entry name" value="Immunoglobulins"/>
    <property type="match status" value="5"/>
</dbReference>
<dbReference type="Gene3D" id="1.25.40.20">
    <property type="entry name" value="Ankyrin repeat-containing domain"/>
    <property type="match status" value="1"/>
</dbReference>
<dbReference type="PROSITE" id="PS50088">
    <property type="entry name" value="ANK_REPEAT"/>
    <property type="match status" value="1"/>
</dbReference>
<dbReference type="PRINTS" id="PR00014">
    <property type="entry name" value="FNTYPEIII"/>
</dbReference>
<dbReference type="Proteomes" id="UP000794436">
    <property type="component" value="Unassembled WGS sequence"/>
</dbReference>
<dbReference type="SMART" id="SM00060">
    <property type="entry name" value="FN3"/>
    <property type="match status" value="5"/>
</dbReference>
<feature type="region of interest" description="Disordered" evidence="3">
    <location>
        <begin position="1"/>
        <end position="41"/>
    </location>
</feature>
<feature type="domain" description="Fibronectin type-III" evidence="4">
    <location>
        <begin position="625"/>
        <end position="744"/>
    </location>
</feature>
<gene>
    <name evidence="5" type="ORF">Poli38472_004033</name>
</gene>
<proteinExistence type="predicted"/>
<dbReference type="EMBL" id="SPLM01000036">
    <property type="protein sequence ID" value="TMW66268.1"/>
    <property type="molecule type" value="Genomic_DNA"/>
</dbReference>
<evidence type="ECO:0000256" key="1">
    <source>
        <dbReference type="ARBA" id="ARBA00022737"/>
    </source>
</evidence>
<feature type="domain" description="Fibronectin type-III" evidence="4">
    <location>
        <begin position="427"/>
        <end position="525"/>
    </location>
</feature>
<feature type="domain" description="Fibronectin type-III" evidence="4">
    <location>
        <begin position="212"/>
        <end position="302"/>
    </location>
</feature>
<protein>
    <recommendedName>
        <fullName evidence="4">Fibronectin type-III domain-containing protein</fullName>
    </recommendedName>
</protein>
<comment type="caution">
    <text evidence="5">The sequence shown here is derived from an EMBL/GenBank/DDBJ whole genome shotgun (WGS) entry which is preliminary data.</text>
</comment>
<reference evidence="5" key="1">
    <citation type="submission" date="2019-03" db="EMBL/GenBank/DDBJ databases">
        <title>Long read genome sequence of the mycoparasitic Pythium oligandrum ATCC 38472 isolated from sugarbeet rhizosphere.</title>
        <authorList>
            <person name="Gaulin E."/>
        </authorList>
    </citation>
    <scope>NUCLEOTIDE SEQUENCE</scope>
    <source>
        <strain evidence="5">ATCC 38472_TT</strain>
    </source>
</reference>
<dbReference type="PANTHER" id="PTHR13817">
    <property type="entry name" value="TITIN"/>
    <property type="match status" value="1"/>
</dbReference>
<dbReference type="InterPro" id="IPR002110">
    <property type="entry name" value="Ankyrin_rpt"/>
</dbReference>
<evidence type="ECO:0000313" key="5">
    <source>
        <dbReference type="EMBL" id="TMW66268.1"/>
    </source>
</evidence>
<dbReference type="Pfam" id="PF12796">
    <property type="entry name" value="Ank_2"/>
    <property type="match status" value="1"/>
</dbReference>
<dbReference type="InterPro" id="IPR003961">
    <property type="entry name" value="FN3_dom"/>
</dbReference>
<name>A0A8K1FQ53_PYTOL</name>
<dbReference type="InterPro" id="IPR036116">
    <property type="entry name" value="FN3_sf"/>
</dbReference>
<evidence type="ECO:0000313" key="6">
    <source>
        <dbReference type="Proteomes" id="UP000794436"/>
    </source>
</evidence>
<accession>A0A8K1FQ53</accession>
<dbReference type="InterPro" id="IPR050964">
    <property type="entry name" value="Striated_Muscle_Regulatory"/>
</dbReference>
<evidence type="ECO:0000259" key="4">
    <source>
        <dbReference type="PROSITE" id="PS50853"/>
    </source>
</evidence>